<dbReference type="PANTHER" id="PTHR45790">
    <property type="entry name" value="SIROHEME SYNTHASE-RELATED"/>
    <property type="match status" value="1"/>
</dbReference>
<gene>
    <name evidence="9" type="ORF">AVDCRST_MAG76-3810</name>
</gene>
<proteinExistence type="inferred from homology"/>
<evidence type="ECO:0000256" key="3">
    <source>
        <dbReference type="ARBA" id="ARBA00022573"/>
    </source>
</evidence>
<keyword evidence="4 9" id="KW-0489">Methyltransferase</keyword>
<evidence type="ECO:0000256" key="5">
    <source>
        <dbReference type="ARBA" id="ARBA00022679"/>
    </source>
</evidence>
<comment type="pathway">
    <text evidence="1">Cofactor biosynthesis; adenosylcobalamin biosynthesis.</text>
</comment>
<dbReference type="GO" id="GO:0032259">
    <property type="term" value="P:methylation"/>
    <property type="evidence" value="ECO:0007669"/>
    <property type="project" value="UniProtKB-KW"/>
</dbReference>
<organism evidence="9">
    <name type="scientific">uncultured Acidimicrobiales bacterium</name>
    <dbReference type="NCBI Taxonomy" id="310071"/>
    <lineage>
        <taxon>Bacteria</taxon>
        <taxon>Bacillati</taxon>
        <taxon>Actinomycetota</taxon>
        <taxon>Acidimicrobiia</taxon>
        <taxon>Acidimicrobiales</taxon>
        <taxon>environmental samples</taxon>
    </lineage>
</organism>
<dbReference type="EMBL" id="CADCSZ010000222">
    <property type="protein sequence ID" value="CAA9277836.1"/>
    <property type="molecule type" value="Genomic_DNA"/>
</dbReference>
<dbReference type="GO" id="GO:0046026">
    <property type="term" value="F:precorrin-4 C11-methyltransferase activity"/>
    <property type="evidence" value="ECO:0007669"/>
    <property type="project" value="InterPro"/>
</dbReference>
<evidence type="ECO:0000256" key="2">
    <source>
        <dbReference type="ARBA" id="ARBA00005879"/>
    </source>
</evidence>
<dbReference type="InterPro" id="IPR050161">
    <property type="entry name" value="Siro_Cobalamin_biosynth"/>
</dbReference>
<dbReference type="PANTHER" id="PTHR45790:SF4">
    <property type="entry name" value="COBALT-PRECORRIN-4 C(11)-METHYLTRANSFERASE"/>
    <property type="match status" value="1"/>
</dbReference>
<dbReference type="PROSITE" id="PS00839">
    <property type="entry name" value="SUMT_1"/>
    <property type="match status" value="1"/>
</dbReference>
<dbReference type="Pfam" id="PF00590">
    <property type="entry name" value="TP_methylase"/>
    <property type="match status" value="1"/>
</dbReference>
<name>A0A6J4JES1_9ACTN</name>
<dbReference type="InterPro" id="IPR006362">
    <property type="entry name" value="Cbl_synth_CobM/CibF"/>
</dbReference>
<dbReference type="UniPathway" id="UPA00148"/>
<keyword evidence="3" id="KW-0169">Cobalamin biosynthesis</keyword>
<dbReference type="GO" id="GO:0009236">
    <property type="term" value="P:cobalamin biosynthetic process"/>
    <property type="evidence" value="ECO:0007669"/>
    <property type="project" value="UniProtKB-UniPathway"/>
</dbReference>
<evidence type="ECO:0000256" key="6">
    <source>
        <dbReference type="ARBA" id="ARBA00022691"/>
    </source>
</evidence>
<accession>A0A6J4JES1</accession>
<keyword evidence="6" id="KW-0949">S-adenosyl-L-methionine</keyword>
<feature type="domain" description="Tetrapyrrole methylase" evidence="8">
    <location>
        <begin position="1"/>
        <end position="210"/>
    </location>
</feature>
<dbReference type="InterPro" id="IPR003043">
    <property type="entry name" value="Uropor_MeTrfase_CS"/>
</dbReference>
<dbReference type="Gene3D" id="3.30.950.10">
    <property type="entry name" value="Methyltransferase, Cobalt-precorrin-4 Transmethylase, Domain 2"/>
    <property type="match status" value="1"/>
</dbReference>
<evidence type="ECO:0000259" key="8">
    <source>
        <dbReference type="Pfam" id="PF00590"/>
    </source>
</evidence>
<protein>
    <submittedName>
        <fullName evidence="9">Cobalt-precorrin-4 C(11)-methyltransferase</fullName>
        <ecNumber evidence="9">2.1.1.271</ecNumber>
    </submittedName>
</protein>
<evidence type="ECO:0000256" key="1">
    <source>
        <dbReference type="ARBA" id="ARBA00004953"/>
    </source>
</evidence>
<dbReference type="Gene3D" id="3.40.1010.10">
    <property type="entry name" value="Cobalt-precorrin-4 Transmethylase, Domain 1"/>
    <property type="match status" value="1"/>
</dbReference>
<dbReference type="InterPro" id="IPR014776">
    <property type="entry name" value="4pyrrole_Mease_sub2"/>
</dbReference>
<dbReference type="CDD" id="cd11641">
    <property type="entry name" value="Precorrin-4_C11-MT"/>
    <property type="match status" value="1"/>
</dbReference>
<dbReference type="InterPro" id="IPR014777">
    <property type="entry name" value="4pyrrole_Mease_sub1"/>
</dbReference>
<dbReference type="SUPFAM" id="SSF53790">
    <property type="entry name" value="Tetrapyrrole methylase"/>
    <property type="match status" value="1"/>
</dbReference>
<keyword evidence="5 9" id="KW-0808">Transferase</keyword>
<dbReference type="InterPro" id="IPR035996">
    <property type="entry name" value="4pyrrol_Methylase_sf"/>
</dbReference>
<evidence type="ECO:0000256" key="4">
    <source>
        <dbReference type="ARBA" id="ARBA00022603"/>
    </source>
</evidence>
<comment type="similarity">
    <text evidence="2">Belongs to the precorrin methyltransferase family.</text>
</comment>
<sequence>MISFVGAGPGAADLMTLRAADRLARADVVVWASSLVAAEVLEHVSGDADVHDSAGMTFEDVVAVYQAHPEGRVVRLHSGDVSLYSAVQEQVDWCEANRRAWEVVPGVGSLAAASALVGRELTVPGTSQTVIATRLAGRTAASMPAGETVAAFSRHGTTLAVYLSAARPEELRDQLLAEGEGYPPDTPAFVVVRASWPDERAHRTTVGQLAETMRADGARVTALVLVGPALAGAASRCHLYDPGYAHAHRRRSHPGSTAGRPTAPRPVP</sequence>
<evidence type="ECO:0000256" key="7">
    <source>
        <dbReference type="SAM" id="MobiDB-lite"/>
    </source>
</evidence>
<dbReference type="InterPro" id="IPR000878">
    <property type="entry name" value="4pyrrol_Mease"/>
</dbReference>
<evidence type="ECO:0000313" key="9">
    <source>
        <dbReference type="EMBL" id="CAA9277836.1"/>
    </source>
</evidence>
<reference evidence="9" key="1">
    <citation type="submission" date="2020-02" db="EMBL/GenBank/DDBJ databases">
        <authorList>
            <person name="Meier V. D."/>
        </authorList>
    </citation>
    <scope>NUCLEOTIDE SEQUENCE</scope>
    <source>
        <strain evidence="9">AVDCRST_MAG76</strain>
    </source>
</reference>
<feature type="region of interest" description="Disordered" evidence="7">
    <location>
        <begin position="246"/>
        <end position="268"/>
    </location>
</feature>
<dbReference type="AlphaFoldDB" id="A0A6J4JES1"/>
<dbReference type="EC" id="2.1.1.271" evidence="9"/>